<keyword evidence="2" id="KW-0805">Transcription regulation</keyword>
<evidence type="ECO:0000256" key="1">
    <source>
        <dbReference type="ARBA" id="ARBA00009437"/>
    </source>
</evidence>
<dbReference type="GO" id="GO:0003700">
    <property type="term" value="F:DNA-binding transcription factor activity"/>
    <property type="evidence" value="ECO:0007669"/>
    <property type="project" value="InterPro"/>
</dbReference>
<comment type="caution">
    <text evidence="6">The sequence shown here is derived from an EMBL/GenBank/DDBJ whole genome shotgun (WGS) entry which is preliminary data.</text>
</comment>
<dbReference type="Proteomes" id="UP000051955">
    <property type="component" value="Unassembled WGS sequence"/>
</dbReference>
<proteinExistence type="inferred from homology"/>
<gene>
    <name evidence="6" type="ORF">FD25_GL001225</name>
</gene>
<evidence type="ECO:0000256" key="4">
    <source>
        <dbReference type="ARBA" id="ARBA00023163"/>
    </source>
</evidence>
<dbReference type="PROSITE" id="PS50931">
    <property type="entry name" value="HTH_LYSR"/>
    <property type="match status" value="1"/>
</dbReference>
<dbReference type="SUPFAM" id="SSF46785">
    <property type="entry name" value="Winged helix' DNA-binding domain"/>
    <property type="match status" value="1"/>
</dbReference>
<dbReference type="PATRIC" id="fig|1423715.3.peg.1259"/>
<name>A0A0R1LNY7_9LACO</name>
<reference evidence="6 7" key="1">
    <citation type="journal article" date="2015" name="Genome Announc.">
        <title>Expanding the biotechnology potential of lactobacilli through comparative genomics of 213 strains and associated genera.</title>
        <authorList>
            <person name="Sun Z."/>
            <person name="Harris H.M."/>
            <person name="McCann A."/>
            <person name="Guo C."/>
            <person name="Argimon S."/>
            <person name="Zhang W."/>
            <person name="Yang X."/>
            <person name="Jeffery I.B."/>
            <person name="Cooney J.C."/>
            <person name="Kagawa T.F."/>
            <person name="Liu W."/>
            <person name="Song Y."/>
            <person name="Salvetti E."/>
            <person name="Wrobel A."/>
            <person name="Rasinkangas P."/>
            <person name="Parkhill J."/>
            <person name="Rea M.C."/>
            <person name="O'Sullivan O."/>
            <person name="Ritari J."/>
            <person name="Douillard F.P."/>
            <person name="Paul Ross R."/>
            <person name="Yang R."/>
            <person name="Briner A.E."/>
            <person name="Felis G.E."/>
            <person name="de Vos W.M."/>
            <person name="Barrangou R."/>
            <person name="Klaenhammer T.R."/>
            <person name="Caufield P.W."/>
            <person name="Cui Y."/>
            <person name="Zhang H."/>
            <person name="O'Toole P.W."/>
        </authorList>
    </citation>
    <scope>NUCLEOTIDE SEQUENCE [LARGE SCALE GENOMIC DNA]</scope>
    <source>
        <strain evidence="6 7">DSM 19394</strain>
    </source>
</reference>
<dbReference type="STRING" id="1423715.FD25_GL001225"/>
<dbReference type="PANTHER" id="PTHR30126:SF5">
    <property type="entry name" value="HTH-TYPE TRANSCRIPTIONAL ACTIVATOR CMPR"/>
    <property type="match status" value="1"/>
</dbReference>
<dbReference type="SUPFAM" id="SSF53850">
    <property type="entry name" value="Periplasmic binding protein-like II"/>
    <property type="match status" value="1"/>
</dbReference>
<dbReference type="OrthoDB" id="9803735at2"/>
<dbReference type="Gene3D" id="1.10.10.10">
    <property type="entry name" value="Winged helix-like DNA-binding domain superfamily/Winged helix DNA-binding domain"/>
    <property type="match status" value="1"/>
</dbReference>
<dbReference type="Gene3D" id="3.40.190.290">
    <property type="match status" value="1"/>
</dbReference>
<keyword evidence="7" id="KW-1185">Reference proteome</keyword>
<dbReference type="InterPro" id="IPR000847">
    <property type="entry name" value="LysR_HTH_N"/>
</dbReference>
<sequence>MEIQELITFQTIAATRNFSKAAQLLGYTQSAVSMQMRHLEAELGSKLFDYRRRQVQITVAGTQLLPLVERTLANVASIRQLGAQSSTATLRVAAPESLTISLVAAALHQVQQATPQLQITLQNATCRHNEEVLLRGDVDVAFMLWPSRPSARLTDHDLGEQEMVLVTAQPMTWQQLLADSQATLMTNEPECSYRNQFETSAWQQHQRQFRTLSLPSIAAIKASVISDLGFSYLPRAMVERELAEGQLTVVPTDIVNHIHAHVLTSPKTTNPAVTALLTQVEAATSQAKES</sequence>
<dbReference type="RefSeq" id="WP_057804623.1">
    <property type="nucleotide sequence ID" value="NZ_AZDV01000028.1"/>
</dbReference>
<dbReference type="Pfam" id="PF00126">
    <property type="entry name" value="HTH_1"/>
    <property type="match status" value="1"/>
</dbReference>
<evidence type="ECO:0000256" key="2">
    <source>
        <dbReference type="ARBA" id="ARBA00023015"/>
    </source>
</evidence>
<keyword evidence="4" id="KW-0804">Transcription</keyword>
<dbReference type="InterPro" id="IPR036388">
    <property type="entry name" value="WH-like_DNA-bd_sf"/>
</dbReference>
<evidence type="ECO:0000313" key="7">
    <source>
        <dbReference type="Proteomes" id="UP000051955"/>
    </source>
</evidence>
<organism evidence="6 7">
    <name type="scientific">Levilactobacillus acidifarinae DSM 19394 = JCM 15949</name>
    <dbReference type="NCBI Taxonomy" id="1423715"/>
    <lineage>
        <taxon>Bacteria</taxon>
        <taxon>Bacillati</taxon>
        <taxon>Bacillota</taxon>
        <taxon>Bacilli</taxon>
        <taxon>Lactobacillales</taxon>
        <taxon>Lactobacillaceae</taxon>
        <taxon>Levilactobacillus</taxon>
    </lineage>
</organism>
<evidence type="ECO:0000259" key="5">
    <source>
        <dbReference type="PROSITE" id="PS50931"/>
    </source>
</evidence>
<dbReference type="PRINTS" id="PR00039">
    <property type="entry name" value="HTHLYSR"/>
</dbReference>
<dbReference type="GO" id="GO:0000976">
    <property type="term" value="F:transcription cis-regulatory region binding"/>
    <property type="evidence" value="ECO:0007669"/>
    <property type="project" value="TreeGrafter"/>
</dbReference>
<dbReference type="InterPro" id="IPR036390">
    <property type="entry name" value="WH_DNA-bd_sf"/>
</dbReference>
<dbReference type="AlphaFoldDB" id="A0A0R1LNY7"/>
<keyword evidence="3" id="KW-0238">DNA-binding</keyword>
<evidence type="ECO:0000256" key="3">
    <source>
        <dbReference type="ARBA" id="ARBA00023125"/>
    </source>
</evidence>
<dbReference type="InterPro" id="IPR005119">
    <property type="entry name" value="LysR_subst-bd"/>
</dbReference>
<dbReference type="Pfam" id="PF03466">
    <property type="entry name" value="LysR_substrate"/>
    <property type="match status" value="1"/>
</dbReference>
<dbReference type="EMBL" id="AZDV01000028">
    <property type="protein sequence ID" value="KRK93898.1"/>
    <property type="molecule type" value="Genomic_DNA"/>
</dbReference>
<accession>A0A0R1LNY7</accession>
<evidence type="ECO:0000313" key="6">
    <source>
        <dbReference type="EMBL" id="KRK93898.1"/>
    </source>
</evidence>
<protein>
    <recommendedName>
        <fullName evidence="5">HTH lysR-type domain-containing protein</fullName>
    </recommendedName>
</protein>
<feature type="domain" description="HTH lysR-type" evidence="5">
    <location>
        <begin position="1"/>
        <end position="58"/>
    </location>
</feature>
<dbReference type="PANTHER" id="PTHR30126">
    <property type="entry name" value="HTH-TYPE TRANSCRIPTIONAL REGULATOR"/>
    <property type="match status" value="1"/>
</dbReference>
<dbReference type="CDD" id="cd05466">
    <property type="entry name" value="PBP2_LTTR_substrate"/>
    <property type="match status" value="1"/>
</dbReference>
<comment type="similarity">
    <text evidence="1">Belongs to the LysR transcriptional regulatory family.</text>
</comment>